<dbReference type="RefSeq" id="WP_007416806.1">
    <property type="nucleotide sequence ID" value="NZ_ABOX02000031.1"/>
</dbReference>
<protein>
    <recommendedName>
        <fullName evidence="4">Prepilin-type N-terminal cleavage/methylation domain-containing protein</fullName>
    </recommendedName>
</protein>
<dbReference type="InterPro" id="IPR012902">
    <property type="entry name" value="N_methyl_site"/>
</dbReference>
<name>B9XLW7_PEDPL</name>
<dbReference type="Proteomes" id="UP000003688">
    <property type="component" value="Unassembled WGS sequence"/>
</dbReference>
<comment type="caution">
    <text evidence="2">The sequence shown here is derived from an EMBL/GenBank/DDBJ whole genome shotgun (WGS) entry which is preliminary data.</text>
</comment>
<gene>
    <name evidence="2" type="ORF">Cflav_PD2429</name>
</gene>
<organism evidence="2 3">
    <name type="scientific">Pedosphaera parvula (strain Ellin514)</name>
    <dbReference type="NCBI Taxonomy" id="320771"/>
    <lineage>
        <taxon>Bacteria</taxon>
        <taxon>Pseudomonadati</taxon>
        <taxon>Verrucomicrobiota</taxon>
        <taxon>Pedosphaerae</taxon>
        <taxon>Pedosphaerales</taxon>
        <taxon>Pedosphaeraceae</taxon>
        <taxon>Pedosphaera</taxon>
    </lineage>
</organism>
<keyword evidence="1" id="KW-1133">Transmembrane helix</keyword>
<evidence type="ECO:0000313" key="3">
    <source>
        <dbReference type="Proteomes" id="UP000003688"/>
    </source>
</evidence>
<evidence type="ECO:0008006" key="4">
    <source>
        <dbReference type="Google" id="ProtNLM"/>
    </source>
</evidence>
<keyword evidence="1" id="KW-0812">Transmembrane</keyword>
<dbReference type="OrthoDB" id="9857631at2"/>
<feature type="transmembrane region" description="Helical" evidence="1">
    <location>
        <begin position="25"/>
        <end position="49"/>
    </location>
</feature>
<sequence length="307" mass="34635" precursor="true">MKFSSQDKQVAGSIGRGTKARLLRAFSLVEMLVVVVLLAVIILGLVAMFDQVRKAFTSSVTQVDRLEGGRMVMDLVTREVEEMAPYHASNVMNFYATYDGNTPILVQPLTDPKDKGTNVLESFYFLSSYNHQWTGVGFMVNSPEIVTGIPIGALYTTNFLFPTLVTVDPRNTVTNGLNLFTTNFPHPFYTNFHRLVDGVVHFRVLAYDARGRLLNTNYNNNTQINTNFYVYSDSPRSDRTTYNFWSNAVPAYLDVELGVLEDRTLQKLRGLTNNPTAANNFLNIHAAQVHLFRQRIAIRNADPQAYK</sequence>
<keyword evidence="3" id="KW-1185">Reference proteome</keyword>
<evidence type="ECO:0000313" key="2">
    <source>
        <dbReference type="EMBL" id="EEF59224.1"/>
    </source>
</evidence>
<dbReference type="NCBIfam" id="TIGR02532">
    <property type="entry name" value="IV_pilin_GFxxxE"/>
    <property type="match status" value="1"/>
</dbReference>
<dbReference type="EMBL" id="ABOX02000031">
    <property type="protein sequence ID" value="EEF59224.1"/>
    <property type="molecule type" value="Genomic_DNA"/>
</dbReference>
<proteinExistence type="predicted"/>
<dbReference type="STRING" id="320771.Cflav_PD2429"/>
<reference evidence="2 3" key="1">
    <citation type="journal article" date="2011" name="J. Bacteriol.">
        <title>Genome sequence of 'Pedosphaera parvula' Ellin514, an aerobic Verrucomicrobial isolate from pasture soil.</title>
        <authorList>
            <person name="Kant R."/>
            <person name="van Passel M.W."/>
            <person name="Sangwan P."/>
            <person name="Palva A."/>
            <person name="Lucas S."/>
            <person name="Copeland A."/>
            <person name="Lapidus A."/>
            <person name="Glavina Del Rio T."/>
            <person name="Dalin E."/>
            <person name="Tice H."/>
            <person name="Bruce D."/>
            <person name="Goodwin L."/>
            <person name="Pitluck S."/>
            <person name="Chertkov O."/>
            <person name="Larimer F.W."/>
            <person name="Land M.L."/>
            <person name="Hauser L."/>
            <person name="Brettin T.S."/>
            <person name="Detter J.C."/>
            <person name="Han S."/>
            <person name="de Vos W.M."/>
            <person name="Janssen P.H."/>
            <person name="Smidt H."/>
        </authorList>
    </citation>
    <scope>NUCLEOTIDE SEQUENCE [LARGE SCALE GENOMIC DNA]</scope>
    <source>
        <strain evidence="2 3">Ellin514</strain>
    </source>
</reference>
<dbReference type="AlphaFoldDB" id="B9XLW7"/>
<evidence type="ECO:0000256" key="1">
    <source>
        <dbReference type="SAM" id="Phobius"/>
    </source>
</evidence>
<accession>B9XLW7</accession>
<keyword evidence="1" id="KW-0472">Membrane</keyword>